<feature type="domain" description="Amine oxidase" evidence="2">
    <location>
        <begin position="44"/>
        <end position="103"/>
    </location>
</feature>
<dbReference type="InterPro" id="IPR002937">
    <property type="entry name" value="Amino_oxidase"/>
</dbReference>
<keyword evidence="1" id="KW-0732">Signal</keyword>
<dbReference type="GO" id="GO:0016491">
    <property type="term" value="F:oxidoreductase activity"/>
    <property type="evidence" value="ECO:0007669"/>
    <property type="project" value="InterPro"/>
</dbReference>
<dbReference type="Proteomes" id="UP001249851">
    <property type="component" value="Unassembled WGS sequence"/>
</dbReference>
<proteinExistence type="predicted"/>
<gene>
    <name evidence="3" type="ORF">P5673_024685</name>
</gene>
<protein>
    <recommendedName>
        <fullName evidence="2">Amine oxidase domain-containing protein</fullName>
    </recommendedName>
</protein>
<dbReference type="EMBL" id="JARQWQ010000073">
    <property type="protein sequence ID" value="KAK2553980.1"/>
    <property type="molecule type" value="Genomic_DNA"/>
</dbReference>
<organism evidence="3 4">
    <name type="scientific">Acropora cervicornis</name>
    <name type="common">Staghorn coral</name>
    <dbReference type="NCBI Taxonomy" id="6130"/>
    <lineage>
        <taxon>Eukaryota</taxon>
        <taxon>Metazoa</taxon>
        <taxon>Cnidaria</taxon>
        <taxon>Anthozoa</taxon>
        <taxon>Hexacorallia</taxon>
        <taxon>Scleractinia</taxon>
        <taxon>Astrocoeniina</taxon>
        <taxon>Acroporidae</taxon>
        <taxon>Acropora</taxon>
    </lineage>
</organism>
<reference evidence="3" key="2">
    <citation type="journal article" date="2023" name="Science">
        <title>Genomic signatures of disease resistance in endangered staghorn corals.</title>
        <authorList>
            <person name="Vollmer S.V."/>
            <person name="Selwyn J.D."/>
            <person name="Despard B.A."/>
            <person name="Roesel C.L."/>
        </authorList>
    </citation>
    <scope>NUCLEOTIDE SEQUENCE</scope>
    <source>
        <strain evidence="3">K2</strain>
    </source>
</reference>
<evidence type="ECO:0000313" key="4">
    <source>
        <dbReference type="Proteomes" id="UP001249851"/>
    </source>
</evidence>
<comment type="caution">
    <text evidence="3">The sequence shown here is derived from an EMBL/GenBank/DDBJ whole genome shotgun (WGS) entry which is preliminary data.</text>
</comment>
<dbReference type="AlphaFoldDB" id="A0AAD9Q396"/>
<dbReference type="InterPro" id="IPR036188">
    <property type="entry name" value="FAD/NAD-bd_sf"/>
</dbReference>
<dbReference type="Pfam" id="PF01593">
    <property type="entry name" value="Amino_oxidase"/>
    <property type="match status" value="1"/>
</dbReference>
<dbReference type="Gene3D" id="3.50.50.60">
    <property type="entry name" value="FAD/NAD(P)-binding domain"/>
    <property type="match status" value="1"/>
</dbReference>
<feature type="signal peptide" evidence="1">
    <location>
        <begin position="1"/>
        <end position="21"/>
    </location>
</feature>
<evidence type="ECO:0000313" key="3">
    <source>
        <dbReference type="EMBL" id="KAK2553980.1"/>
    </source>
</evidence>
<keyword evidence="4" id="KW-1185">Reference proteome</keyword>
<sequence length="128" mass="14359">MLKHWILFSLHLLQSMSITDAANQKKKPTTRRTKVLILGAGVAEIFRWSKTRRGSVVGTTKGDFHNLGGKVGKLFFAGDATDPDWWGFAQGALYTGEEKAREIVKCMKGDCPTFWPKDNILQEVYINA</sequence>
<name>A0AAD9Q396_ACRCE</name>
<reference evidence="3" key="1">
    <citation type="journal article" date="2023" name="G3 (Bethesda)">
        <title>Whole genome assembly and annotation of the endangered Caribbean coral Acropora cervicornis.</title>
        <authorList>
            <person name="Selwyn J.D."/>
            <person name="Vollmer S.V."/>
        </authorList>
    </citation>
    <scope>NUCLEOTIDE SEQUENCE</scope>
    <source>
        <strain evidence="3">K2</strain>
    </source>
</reference>
<dbReference type="SUPFAM" id="SSF51905">
    <property type="entry name" value="FAD/NAD(P)-binding domain"/>
    <property type="match status" value="1"/>
</dbReference>
<accession>A0AAD9Q396</accession>
<feature type="chain" id="PRO_5042270707" description="Amine oxidase domain-containing protein" evidence="1">
    <location>
        <begin position="22"/>
        <end position="128"/>
    </location>
</feature>
<evidence type="ECO:0000256" key="1">
    <source>
        <dbReference type="SAM" id="SignalP"/>
    </source>
</evidence>
<evidence type="ECO:0000259" key="2">
    <source>
        <dbReference type="Pfam" id="PF01593"/>
    </source>
</evidence>